<gene>
    <name evidence="4" type="ORF">F4553_007152</name>
</gene>
<evidence type="ECO:0000313" key="5">
    <source>
        <dbReference type="Proteomes" id="UP000587527"/>
    </source>
</evidence>
<evidence type="ECO:0000256" key="2">
    <source>
        <dbReference type="ARBA" id="ARBA00023163"/>
    </source>
</evidence>
<evidence type="ECO:0000313" key="4">
    <source>
        <dbReference type="EMBL" id="MBB5873718.1"/>
    </source>
</evidence>
<dbReference type="AlphaFoldDB" id="A0A841C1T6"/>
<dbReference type="CDD" id="cd00090">
    <property type="entry name" value="HTH_ARSR"/>
    <property type="match status" value="1"/>
</dbReference>
<dbReference type="GO" id="GO:0003700">
    <property type="term" value="F:DNA-binding transcription factor activity"/>
    <property type="evidence" value="ECO:0007669"/>
    <property type="project" value="InterPro"/>
</dbReference>
<dbReference type="GO" id="GO:0003677">
    <property type="term" value="F:DNA binding"/>
    <property type="evidence" value="ECO:0007669"/>
    <property type="project" value="UniProtKB-KW"/>
</dbReference>
<dbReference type="Pfam" id="PF25583">
    <property type="entry name" value="WCX"/>
    <property type="match status" value="1"/>
</dbReference>
<dbReference type="EMBL" id="JACHMN010000003">
    <property type="protein sequence ID" value="MBB5873718.1"/>
    <property type="molecule type" value="Genomic_DNA"/>
</dbReference>
<dbReference type="InterPro" id="IPR013196">
    <property type="entry name" value="HTH_11"/>
</dbReference>
<dbReference type="Gene3D" id="1.10.10.10">
    <property type="entry name" value="Winged helix-like DNA-binding domain superfamily/Winged helix DNA-binding domain"/>
    <property type="match status" value="1"/>
</dbReference>
<name>A0A841C1T6_9ACTN</name>
<dbReference type="PROSITE" id="PS52050">
    <property type="entry name" value="WYL"/>
    <property type="match status" value="1"/>
</dbReference>
<dbReference type="InterPro" id="IPR036388">
    <property type="entry name" value="WH-like_DNA-bd_sf"/>
</dbReference>
<dbReference type="InterPro" id="IPR028349">
    <property type="entry name" value="PafC-like"/>
</dbReference>
<accession>A0A841C1T6</accession>
<dbReference type="InterPro" id="IPR011991">
    <property type="entry name" value="ArsR-like_HTH"/>
</dbReference>
<dbReference type="InterPro" id="IPR026881">
    <property type="entry name" value="WYL_dom"/>
</dbReference>
<evidence type="ECO:0000256" key="1">
    <source>
        <dbReference type="ARBA" id="ARBA00023015"/>
    </source>
</evidence>
<proteinExistence type="predicted"/>
<dbReference type="Pfam" id="PF08279">
    <property type="entry name" value="HTH_11"/>
    <property type="match status" value="1"/>
</dbReference>
<dbReference type="InterPro" id="IPR057727">
    <property type="entry name" value="WCX_dom"/>
</dbReference>
<dbReference type="Pfam" id="PF13280">
    <property type="entry name" value="WYL"/>
    <property type="match status" value="1"/>
</dbReference>
<keyword evidence="1" id="KW-0805">Transcription regulation</keyword>
<protein>
    <submittedName>
        <fullName evidence="4">Putative DNA-binding transcriptional regulator YafY</fullName>
    </submittedName>
</protein>
<comment type="caution">
    <text evidence="4">The sequence shown here is derived from an EMBL/GenBank/DDBJ whole genome shotgun (WGS) entry which is preliminary data.</text>
</comment>
<reference evidence="4 5" key="1">
    <citation type="submission" date="2020-08" db="EMBL/GenBank/DDBJ databases">
        <title>Sequencing the genomes of 1000 actinobacteria strains.</title>
        <authorList>
            <person name="Klenk H.-P."/>
        </authorList>
    </citation>
    <scope>NUCLEOTIDE SEQUENCE [LARGE SCALE GENOMIC DNA]</scope>
    <source>
        <strain evidence="4 5">DSM 45362</strain>
    </source>
</reference>
<dbReference type="SUPFAM" id="SSF46785">
    <property type="entry name" value="Winged helix' DNA-binding domain"/>
    <property type="match status" value="1"/>
</dbReference>
<keyword evidence="5" id="KW-1185">Reference proteome</keyword>
<dbReference type="PANTHER" id="PTHR34580:SF1">
    <property type="entry name" value="PROTEIN PAFC"/>
    <property type="match status" value="1"/>
</dbReference>
<feature type="domain" description="HTH deoR-type" evidence="3">
    <location>
        <begin position="2"/>
        <end position="75"/>
    </location>
</feature>
<dbReference type="Proteomes" id="UP000587527">
    <property type="component" value="Unassembled WGS sequence"/>
</dbReference>
<dbReference type="RefSeq" id="WP_184845249.1">
    <property type="nucleotide sequence ID" value="NZ_JACHMN010000003.1"/>
</dbReference>
<dbReference type="PROSITE" id="PS51000">
    <property type="entry name" value="HTH_DEOR_2"/>
    <property type="match status" value="1"/>
</dbReference>
<dbReference type="PIRSF" id="PIRSF016838">
    <property type="entry name" value="PafC"/>
    <property type="match status" value="1"/>
</dbReference>
<dbReference type="InterPro" id="IPR051534">
    <property type="entry name" value="CBASS_pafABC_assoc_protein"/>
</dbReference>
<sequence length="335" mass="36770">MRSSRLVSILMLLQAQHRLTAREIAAELEVSLRTVYRDVEALAAAGIPIYAEQGRAGGYRLVDGYRTRLTGLTEAEAQSLFMVGLPGPAMALGLGAEAASAERKLLAALAPEQRVRAGELRDRFHLDIPAWYRQAEDAPHLAAIAEAVLNDRVVAVTYRRWKAPREVERRLSPYGLVLKSGTWYVVAGTGEGTRTYRISNILRLTPAAEHFERPHRFDLAAFWQQHLDEFDQRRITATAVLRLSARLVGQLPDKSDPALRKAAAGVLPDPDGWTTVEFPVEHDAEAARQLLRYGAEVRVLAPESLRDALLAVARAVLAVHDEPVTPGRSSVGAAG</sequence>
<dbReference type="InterPro" id="IPR001034">
    <property type="entry name" value="DeoR_HTH"/>
</dbReference>
<keyword evidence="4" id="KW-0238">DNA-binding</keyword>
<evidence type="ECO:0000259" key="3">
    <source>
        <dbReference type="PROSITE" id="PS51000"/>
    </source>
</evidence>
<dbReference type="PANTHER" id="PTHR34580">
    <property type="match status" value="1"/>
</dbReference>
<dbReference type="InterPro" id="IPR036390">
    <property type="entry name" value="WH_DNA-bd_sf"/>
</dbReference>
<keyword evidence="2" id="KW-0804">Transcription</keyword>
<organism evidence="4 5">
    <name type="scientific">Allocatelliglobosispora scoriae</name>
    <dbReference type="NCBI Taxonomy" id="643052"/>
    <lineage>
        <taxon>Bacteria</taxon>
        <taxon>Bacillati</taxon>
        <taxon>Actinomycetota</taxon>
        <taxon>Actinomycetes</taxon>
        <taxon>Micromonosporales</taxon>
        <taxon>Micromonosporaceae</taxon>
        <taxon>Allocatelliglobosispora</taxon>
    </lineage>
</organism>